<protein>
    <recommendedName>
        <fullName evidence="6">Large ribosomal subunit protein bL21</fullName>
    </recommendedName>
</protein>
<keyword evidence="3 6" id="KW-0694">RNA-binding</keyword>
<dbReference type="GO" id="GO:0005737">
    <property type="term" value="C:cytoplasm"/>
    <property type="evidence" value="ECO:0007669"/>
    <property type="project" value="UniProtKB-ARBA"/>
</dbReference>
<dbReference type="GO" id="GO:0006412">
    <property type="term" value="P:translation"/>
    <property type="evidence" value="ECO:0007669"/>
    <property type="project" value="UniProtKB-UniRule"/>
</dbReference>
<reference evidence="8" key="1">
    <citation type="journal article" date="2021" name="PeerJ">
        <title>Extensive microbial diversity within the chicken gut microbiome revealed by metagenomics and culture.</title>
        <authorList>
            <person name="Gilroy R."/>
            <person name="Ravi A."/>
            <person name="Getino M."/>
            <person name="Pursley I."/>
            <person name="Horton D.L."/>
            <person name="Alikhan N.F."/>
            <person name="Baker D."/>
            <person name="Gharbi K."/>
            <person name="Hall N."/>
            <person name="Watson M."/>
            <person name="Adriaenssens E.M."/>
            <person name="Foster-Nyarko E."/>
            <person name="Jarju S."/>
            <person name="Secka A."/>
            <person name="Antonio M."/>
            <person name="Oren A."/>
            <person name="Chaudhuri R.R."/>
            <person name="La Ragione R."/>
            <person name="Hildebrand F."/>
            <person name="Pallen M.J."/>
        </authorList>
    </citation>
    <scope>NUCLEOTIDE SEQUENCE</scope>
    <source>
        <strain evidence="8">Gambia16-554</strain>
    </source>
</reference>
<dbReference type="GO" id="GO:0003735">
    <property type="term" value="F:structural constituent of ribosome"/>
    <property type="evidence" value="ECO:0007669"/>
    <property type="project" value="InterPro"/>
</dbReference>
<dbReference type="PANTHER" id="PTHR21349:SF0">
    <property type="entry name" value="LARGE RIBOSOMAL SUBUNIT PROTEIN BL21M"/>
    <property type="match status" value="1"/>
</dbReference>
<proteinExistence type="inferred from homology"/>
<comment type="similarity">
    <text evidence="1 6 7">Belongs to the bacterial ribosomal protein bL21 family.</text>
</comment>
<evidence type="ECO:0000256" key="4">
    <source>
        <dbReference type="ARBA" id="ARBA00022980"/>
    </source>
</evidence>
<evidence type="ECO:0000256" key="5">
    <source>
        <dbReference type="ARBA" id="ARBA00023274"/>
    </source>
</evidence>
<accession>A0A9D2GMZ4</accession>
<dbReference type="EMBL" id="DXAW01000028">
    <property type="protein sequence ID" value="HIZ85097.1"/>
    <property type="molecule type" value="Genomic_DNA"/>
</dbReference>
<dbReference type="GO" id="GO:0005840">
    <property type="term" value="C:ribosome"/>
    <property type="evidence" value="ECO:0007669"/>
    <property type="project" value="UniProtKB-KW"/>
</dbReference>
<dbReference type="InterPro" id="IPR036164">
    <property type="entry name" value="bL21-like_sf"/>
</dbReference>
<keyword evidence="2 6" id="KW-0699">rRNA-binding</keyword>
<comment type="subunit">
    <text evidence="6">Part of the 50S ribosomal subunit. Contacts protein L20.</text>
</comment>
<evidence type="ECO:0000313" key="9">
    <source>
        <dbReference type="Proteomes" id="UP000824115"/>
    </source>
</evidence>
<keyword evidence="5 6" id="KW-0687">Ribonucleoprotein</keyword>
<dbReference type="Pfam" id="PF00829">
    <property type="entry name" value="Ribosomal_L21p"/>
    <property type="match status" value="1"/>
</dbReference>
<evidence type="ECO:0000256" key="1">
    <source>
        <dbReference type="ARBA" id="ARBA00008563"/>
    </source>
</evidence>
<dbReference type="GO" id="GO:1990904">
    <property type="term" value="C:ribonucleoprotein complex"/>
    <property type="evidence" value="ECO:0007669"/>
    <property type="project" value="UniProtKB-KW"/>
</dbReference>
<organism evidence="8 9">
    <name type="scientific">Candidatus Coprenecus stercoravium</name>
    <dbReference type="NCBI Taxonomy" id="2840735"/>
    <lineage>
        <taxon>Bacteria</taxon>
        <taxon>Pseudomonadati</taxon>
        <taxon>Bacteroidota</taxon>
        <taxon>Bacteroidia</taxon>
        <taxon>Bacteroidales</taxon>
        <taxon>Rikenellaceae</taxon>
        <taxon>Rikenellaceae incertae sedis</taxon>
        <taxon>Candidatus Coprenecus</taxon>
    </lineage>
</organism>
<dbReference type="AlphaFoldDB" id="A0A9D2GMZ4"/>
<name>A0A9D2GMZ4_9BACT</name>
<evidence type="ECO:0000256" key="2">
    <source>
        <dbReference type="ARBA" id="ARBA00022730"/>
    </source>
</evidence>
<dbReference type="NCBIfam" id="TIGR00061">
    <property type="entry name" value="L21"/>
    <property type="match status" value="1"/>
</dbReference>
<evidence type="ECO:0000256" key="3">
    <source>
        <dbReference type="ARBA" id="ARBA00022884"/>
    </source>
</evidence>
<dbReference type="SUPFAM" id="SSF141091">
    <property type="entry name" value="L21p-like"/>
    <property type="match status" value="1"/>
</dbReference>
<sequence length="102" mass="11444">MYAIVDIAGQQFKVEKGKKIFVNRLEGEKGASLDFNKVLLTDDNGSVKVGTPYVEGVNVKATVVDHVKADKVLVFKKRRRKGYQKLNGHRQCLTQILIEEIA</sequence>
<dbReference type="PROSITE" id="PS01169">
    <property type="entry name" value="RIBOSOMAL_L21"/>
    <property type="match status" value="1"/>
</dbReference>
<dbReference type="InterPro" id="IPR028909">
    <property type="entry name" value="bL21-like"/>
</dbReference>
<dbReference type="PANTHER" id="PTHR21349">
    <property type="entry name" value="50S RIBOSOMAL PROTEIN L21"/>
    <property type="match status" value="1"/>
</dbReference>
<evidence type="ECO:0000256" key="6">
    <source>
        <dbReference type="HAMAP-Rule" id="MF_01363"/>
    </source>
</evidence>
<dbReference type="Proteomes" id="UP000824115">
    <property type="component" value="Unassembled WGS sequence"/>
</dbReference>
<evidence type="ECO:0000313" key="8">
    <source>
        <dbReference type="EMBL" id="HIZ85097.1"/>
    </source>
</evidence>
<comment type="caution">
    <text evidence="8">The sequence shown here is derived from an EMBL/GenBank/DDBJ whole genome shotgun (WGS) entry which is preliminary data.</text>
</comment>
<dbReference type="InterPro" id="IPR018258">
    <property type="entry name" value="Ribosomal_bL21_CS"/>
</dbReference>
<dbReference type="GO" id="GO:0019843">
    <property type="term" value="F:rRNA binding"/>
    <property type="evidence" value="ECO:0007669"/>
    <property type="project" value="UniProtKB-UniRule"/>
</dbReference>
<keyword evidence="4 6" id="KW-0689">Ribosomal protein</keyword>
<comment type="function">
    <text evidence="6 7">This protein binds to 23S rRNA in the presence of protein L20.</text>
</comment>
<gene>
    <name evidence="6 8" type="primary">rplU</name>
    <name evidence="8" type="ORF">IAC04_01210</name>
</gene>
<dbReference type="InterPro" id="IPR001787">
    <property type="entry name" value="Ribosomal_bL21"/>
</dbReference>
<evidence type="ECO:0000256" key="7">
    <source>
        <dbReference type="RuleBase" id="RU000562"/>
    </source>
</evidence>
<reference evidence="8" key="2">
    <citation type="submission" date="2021-04" db="EMBL/GenBank/DDBJ databases">
        <authorList>
            <person name="Gilroy R."/>
        </authorList>
    </citation>
    <scope>NUCLEOTIDE SEQUENCE</scope>
    <source>
        <strain evidence="8">Gambia16-554</strain>
    </source>
</reference>
<dbReference type="HAMAP" id="MF_01363">
    <property type="entry name" value="Ribosomal_bL21"/>
    <property type="match status" value="1"/>
</dbReference>